<organism evidence="1 2">
    <name type="scientific">Ancylostoma ceylanicum</name>
    <dbReference type="NCBI Taxonomy" id="53326"/>
    <lineage>
        <taxon>Eukaryota</taxon>
        <taxon>Metazoa</taxon>
        <taxon>Ecdysozoa</taxon>
        <taxon>Nematoda</taxon>
        <taxon>Chromadorea</taxon>
        <taxon>Rhabditida</taxon>
        <taxon>Rhabditina</taxon>
        <taxon>Rhabditomorpha</taxon>
        <taxon>Strongyloidea</taxon>
        <taxon>Ancylostomatidae</taxon>
        <taxon>Ancylostomatinae</taxon>
        <taxon>Ancylostoma</taxon>
    </lineage>
</organism>
<reference evidence="2" key="1">
    <citation type="journal article" date="2015" name="Nat. Genet.">
        <title>The genome and transcriptome of the zoonotic hookworm Ancylostoma ceylanicum identify infection-specific gene families.</title>
        <authorList>
            <person name="Schwarz E.M."/>
            <person name="Hu Y."/>
            <person name="Antoshechkin I."/>
            <person name="Miller M.M."/>
            <person name="Sternberg P.W."/>
            <person name="Aroian R.V."/>
        </authorList>
    </citation>
    <scope>NUCLEOTIDE SEQUENCE</scope>
    <source>
        <strain evidence="2">HY135</strain>
    </source>
</reference>
<evidence type="ECO:0000313" key="1">
    <source>
        <dbReference type="EMBL" id="EYB92988.1"/>
    </source>
</evidence>
<evidence type="ECO:0000313" key="2">
    <source>
        <dbReference type="Proteomes" id="UP000024635"/>
    </source>
</evidence>
<proteinExistence type="predicted"/>
<dbReference type="Proteomes" id="UP000024635">
    <property type="component" value="Unassembled WGS sequence"/>
</dbReference>
<dbReference type="EMBL" id="JARK01001523">
    <property type="protein sequence ID" value="EYB92988.1"/>
    <property type="molecule type" value="Genomic_DNA"/>
</dbReference>
<keyword evidence="2" id="KW-1185">Reference proteome</keyword>
<name>A0A016SQL6_9BILA</name>
<dbReference type="PROSITE" id="PS51257">
    <property type="entry name" value="PROKAR_LIPOPROTEIN"/>
    <property type="match status" value="1"/>
</dbReference>
<sequence>MEASAKTPERLNHVQLVTGACMGDIRNVKNKCALNYAYFVAPIGEAARREEAGRRVRKAIETIDMHFQTSLRED</sequence>
<gene>
    <name evidence="1" type="primary">Acey_s0187.g1107</name>
    <name evidence="1" type="ORF">Y032_0187g1107</name>
</gene>
<accession>A0A016SQL6</accession>
<comment type="caution">
    <text evidence="1">The sequence shown here is derived from an EMBL/GenBank/DDBJ whole genome shotgun (WGS) entry which is preliminary data.</text>
</comment>
<protein>
    <submittedName>
        <fullName evidence="1">Uncharacterized protein</fullName>
    </submittedName>
</protein>
<dbReference type="AlphaFoldDB" id="A0A016SQL6"/>